<reference evidence="2" key="1">
    <citation type="journal article" date="2020" name="Stud. Mycol.">
        <title>101 Dothideomycetes genomes: a test case for predicting lifestyles and emergence of pathogens.</title>
        <authorList>
            <person name="Haridas S."/>
            <person name="Albert R."/>
            <person name="Binder M."/>
            <person name="Bloem J."/>
            <person name="Labutti K."/>
            <person name="Salamov A."/>
            <person name="Andreopoulos B."/>
            <person name="Baker S."/>
            <person name="Barry K."/>
            <person name="Bills G."/>
            <person name="Bluhm B."/>
            <person name="Cannon C."/>
            <person name="Castanera R."/>
            <person name="Culley D."/>
            <person name="Daum C."/>
            <person name="Ezra D."/>
            <person name="Gonzalez J."/>
            <person name="Henrissat B."/>
            <person name="Kuo A."/>
            <person name="Liang C."/>
            <person name="Lipzen A."/>
            <person name="Lutzoni F."/>
            <person name="Magnuson J."/>
            <person name="Mondo S."/>
            <person name="Nolan M."/>
            <person name="Ohm R."/>
            <person name="Pangilinan J."/>
            <person name="Park H.-J."/>
            <person name="Ramirez L."/>
            <person name="Alfaro M."/>
            <person name="Sun H."/>
            <person name="Tritt A."/>
            <person name="Yoshinaga Y."/>
            <person name="Zwiers L.-H."/>
            <person name="Turgeon B."/>
            <person name="Goodwin S."/>
            <person name="Spatafora J."/>
            <person name="Crous P."/>
            <person name="Grigoriev I."/>
        </authorList>
    </citation>
    <scope>NUCLEOTIDE SEQUENCE</scope>
    <source>
        <strain evidence="2">CBS 207.26</strain>
    </source>
</reference>
<keyword evidence="3" id="KW-1185">Reference proteome</keyword>
<sequence length="345" mass="39155">MRGLGSRPTSPLGTQGTSSVLYFSKPDEMTYLIDKESCPESDSQDTSSNPDGTINKWSEGSDKEEPESAENSVEYSEGEDFEESWSEDEDEDGRPVDLFSPVQPQDKFTDSFQKLWGAGSKIEERNLLALIDQTLGPKTVAQSHRPTGNIALADYQMRLMLLEQQNKKRLLMARQEQDSKMADAGVHSHLNEPPTPYFDRPEWMGGKENPRHVLSNIPLYNLDLYLEKNKDISFLVYRDFDKAKTKTMAEAPSNNLTSRKHLTYRQEPYSCSRESVGTPGRILQYAPDFPRVERVACAVLVHSRSKLDDIRETLPLPAQAQLKHLTNFVEEHYRQEYAEAGSLLS</sequence>
<gene>
    <name evidence="2" type="ORF">K469DRAFT_686249</name>
</gene>
<feature type="compositionally biased region" description="Basic and acidic residues" evidence="1">
    <location>
        <begin position="25"/>
        <end position="38"/>
    </location>
</feature>
<name>A0A6A6E924_9PEZI</name>
<evidence type="ECO:0000313" key="2">
    <source>
        <dbReference type="EMBL" id="KAF2187038.1"/>
    </source>
</evidence>
<dbReference type="Proteomes" id="UP000800200">
    <property type="component" value="Unassembled WGS sequence"/>
</dbReference>
<dbReference type="EMBL" id="ML994628">
    <property type="protein sequence ID" value="KAF2187038.1"/>
    <property type="molecule type" value="Genomic_DNA"/>
</dbReference>
<evidence type="ECO:0000313" key="3">
    <source>
        <dbReference type="Proteomes" id="UP000800200"/>
    </source>
</evidence>
<feature type="compositionally biased region" description="Polar residues" evidence="1">
    <location>
        <begin position="40"/>
        <end position="58"/>
    </location>
</feature>
<evidence type="ECO:0000256" key="1">
    <source>
        <dbReference type="SAM" id="MobiDB-lite"/>
    </source>
</evidence>
<accession>A0A6A6E924</accession>
<proteinExistence type="predicted"/>
<organism evidence="2 3">
    <name type="scientific">Zopfia rhizophila CBS 207.26</name>
    <dbReference type="NCBI Taxonomy" id="1314779"/>
    <lineage>
        <taxon>Eukaryota</taxon>
        <taxon>Fungi</taxon>
        <taxon>Dikarya</taxon>
        <taxon>Ascomycota</taxon>
        <taxon>Pezizomycotina</taxon>
        <taxon>Dothideomycetes</taxon>
        <taxon>Dothideomycetes incertae sedis</taxon>
        <taxon>Zopfiaceae</taxon>
        <taxon>Zopfia</taxon>
    </lineage>
</organism>
<dbReference type="OrthoDB" id="5600002at2759"/>
<feature type="compositionally biased region" description="Acidic residues" evidence="1">
    <location>
        <begin position="76"/>
        <end position="92"/>
    </location>
</feature>
<protein>
    <submittedName>
        <fullName evidence="2">Uncharacterized protein</fullName>
    </submittedName>
</protein>
<feature type="compositionally biased region" description="Polar residues" evidence="1">
    <location>
        <begin position="7"/>
        <end position="21"/>
    </location>
</feature>
<feature type="region of interest" description="Disordered" evidence="1">
    <location>
        <begin position="1"/>
        <end position="104"/>
    </location>
</feature>
<dbReference type="AlphaFoldDB" id="A0A6A6E924"/>